<keyword evidence="5 8" id="KW-0812">Transmembrane</keyword>
<evidence type="ECO:0008006" key="11">
    <source>
        <dbReference type="Google" id="ProtNLM"/>
    </source>
</evidence>
<evidence type="ECO:0000256" key="5">
    <source>
        <dbReference type="ARBA" id="ARBA00022692"/>
    </source>
</evidence>
<evidence type="ECO:0000313" key="9">
    <source>
        <dbReference type="EMBL" id="KAE9446357.1"/>
    </source>
</evidence>
<dbReference type="GO" id="GO:0012511">
    <property type="term" value="C:monolayer-surrounded lipid storage body"/>
    <property type="evidence" value="ECO:0007669"/>
    <property type="project" value="InterPro"/>
</dbReference>
<evidence type="ECO:0000256" key="1">
    <source>
        <dbReference type="ARBA" id="ARBA00004141"/>
    </source>
</evidence>
<evidence type="ECO:0000313" key="10">
    <source>
        <dbReference type="Proteomes" id="UP000428333"/>
    </source>
</evidence>
<feature type="transmembrane region" description="Helical" evidence="8">
    <location>
        <begin position="21"/>
        <end position="41"/>
    </location>
</feature>
<protein>
    <recommendedName>
        <fullName evidence="11">Oleosin</fullName>
    </recommendedName>
</protein>
<comment type="caution">
    <text evidence="9">The sequence shown here is derived from an EMBL/GenBank/DDBJ whole genome shotgun (WGS) entry which is preliminary data.</text>
</comment>
<keyword evidence="6 8" id="KW-1133">Transmembrane helix</keyword>
<keyword evidence="10" id="KW-1185">Reference proteome</keyword>
<dbReference type="PANTHER" id="PTHR33203:SF24">
    <property type="entry name" value="OLEOSIN"/>
    <property type="match status" value="1"/>
</dbReference>
<dbReference type="Pfam" id="PF01277">
    <property type="entry name" value="Oleosin"/>
    <property type="match status" value="1"/>
</dbReference>
<feature type="transmembrane region" description="Helical" evidence="8">
    <location>
        <begin position="47"/>
        <end position="65"/>
    </location>
</feature>
<evidence type="ECO:0000256" key="8">
    <source>
        <dbReference type="SAM" id="Phobius"/>
    </source>
</evidence>
<comment type="subcellular location">
    <subcellularLocation>
        <location evidence="2">Lipid droplet</location>
    </subcellularLocation>
    <subcellularLocation>
        <location evidence="1">Membrane</location>
        <topology evidence="1">Multi-pass membrane protein</topology>
    </subcellularLocation>
</comment>
<sequence length="148" mass="15817">MSDHSKPTTQKLHESAPASRQALRFLAAAAIGAGLLFLSGLTLTGTVMSLVIATPVLVLFSPVLIPAGILTLLAAAGFLFSGGCCVAALMALSWMYNYLAGKHPMGADQVDYARMRIGDKARDMRERAREYGQYVQHKAHEATQTHGS</sequence>
<evidence type="ECO:0000256" key="3">
    <source>
        <dbReference type="ARBA" id="ARBA00010858"/>
    </source>
</evidence>
<organism evidence="9 10">
    <name type="scientific">Rhododendron williamsianum</name>
    <dbReference type="NCBI Taxonomy" id="262921"/>
    <lineage>
        <taxon>Eukaryota</taxon>
        <taxon>Viridiplantae</taxon>
        <taxon>Streptophyta</taxon>
        <taxon>Embryophyta</taxon>
        <taxon>Tracheophyta</taxon>
        <taxon>Spermatophyta</taxon>
        <taxon>Magnoliopsida</taxon>
        <taxon>eudicotyledons</taxon>
        <taxon>Gunneridae</taxon>
        <taxon>Pentapetalae</taxon>
        <taxon>asterids</taxon>
        <taxon>Ericales</taxon>
        <taxon>Ericaceae</taxon>
        <taxon>Ericoideae</taxon>
        <taxon>Rhodoreae</taxon>
        <taxon>Rhododendron</taxon>
    </lineage>
</organism>
<gene>
    <name evidence="9" type="ORF">C3L33_21741</name>
</gene>
<dbReference type="GO" id="GO:0016020">
    <property type="term" value="C:membrane"/>
    <property type="evidence" value="ECO:0007669"/>
    <property type="project" value="UniProtKB-SubCell"/>
</dbReference>
<feature type="non-terminal residue" evidence="9">
    <location>
        <position position="1"/>
    </location>
</feature>
<evidence type="ECO:0000256" key="6">
    <source>
        <dbReference type="ARBA" id="ARBA00022989"/>
    </source>
</evidence>
<keyword evidence="4" id="KW-0551">Lipid droplet</keyword>
<evidence type="ECO:0000256" key="7">
    <source>
        <dbReference type="ARBA" id="ARBA00023136"/>
    </source>
</evidence>
<proteinExistence type="inferred from homology"/>
<dbReference type="GO" id="GO:0048608">
    <property type="term" value="P:reproductive structure development"/>
    <property type="evidence" value="ECO:0007669"/>
    <property type="project" value="UniProtKB-ARBA"/>
</dbReference>
<reference evidence="9 10" key="1">
    <citation type="journal article" date="2019" name="Genome Biol. Evol.">
        <title>The Rhododendron genome and chromosomal organization provide insight into shared whole-genome duplications across the heath family (Ericaceae).</title>
        <authorList>
            <person name="Soza V.L."/>
            <person name="Lindsley D."/>
            <person name="Waalkes A."/>
            <person name="Ramage E."/>
            <person name="Patwardhan R.P."/>
            <person name="Burton J.N."/>
            <person name="Adey A."/>
            <person name="Kumar A."/>
            <person name="Qiu R."/>
            <person name="Shendure J."/>
            <person name="Hall B."/>
        </authorList>
    </citation>
    <scope>NUCLEOTIDE SEQUENCE [LARGE SCALE GENOMIC DNA]</scope>
    <source>
        <strain evidence="9">RSF 1966-606</strain>
    </source>
</reference>
<accession>A0A6A4KTG6</accession>
<dbReference type="AlphaFoldDB" id="A0A6A4KTG6"/>
<dbReference type="InterPro" id="IPR000136">
    <property type="entry name" value="Oleosin"/>
</dbReference>
<dbReference type="PANTHER" id="PTHR33203">
    <property type="entry name" value="OLEOSIN"/>
    <property type="match status" value="1"/>
</dbReference>
<feature type="transmembrane region" description="Helical" evidence="8">
    <location>
        <begin position="72"/>
        <end position="96"/>
    </location>
</feature>
<comment type="similarity">
    <text evidence="3">Belongs to the oleosin family.</text>
</comment>
<dbReference type="GO" id="GO:0009791">
    <property type="term" value="P:post-embryonic development"/>
    <property type="evidence" value="ECO:0007669"/>
    <property type="project" value="UniProtKB-ARBA"/>
</dbReference>
<dbReference type="Proteomes" id="UP000428333">
    <property type="component" value="Linkage Group LG13"/>
</dbReference>
<dbReference type="OrthoDB" id="690239at2759"/>
<dbReference type="GO" id="GO:0019915">
    <property type="term" value="P:lipid storage"/>
    <property type="evidence" value="ECO:0007669"/>
    <property type="project" value="TreeGrafter"/>
</dbReference>
<dbReference type="EMBL" id="QEFC01003772">
    <property type="protein sequence ID" value="KAE9446357.1"/>
    <property type="molecule type" value="Genomic_DNA"/>
</dbReference>
<evidence type="ECO:0000256" key="2">
    <source>
        <dbReference type="ARBA" id="ARBA00004502"/>
    </source>
</evidence>
<keyword evidence="7 8" id="KW-0472">Membrane</keyword>
<name>A0A6A4KTG6_9ERIC</name>
<evidence type="ECO:0000256" key="4">
    <source>
        <dbReference type="ARBA" id="ARBA00022677"/>
    </source>
</evidence>